<evidence type="ECO:0000313" key="2">
    <source>
        <dbReference type="EMBL" id="KAI8036971.1"/>
    </source>
</evidence>
<dbReference type="Proteomes" id="UP001059596">
    <property type="component" value="Unassembled WGS sequence"/>
</dbReference>
<dbReference type="EMBL" id="JAMKOV010000014">
    <property type="protein sequence ID" value="KAI8036971.1"/>
    <property type="molecule type" value="Genomic_DNA"/>
</dbReference>
<evidence type="ECO:0000256" key="1">
    <source>
        <dbReference type="SAM" id="MobiDB-lite"/>
    </source>
</evidence>
<feature type="region of interest" description="Disordered" evidence="1">
    <location>
        <begin position="106"/>
        <end position="129"/>
    </location>
</feature>
<organism evidence="2 3">
    <name type="scientific">Drosophila gunungcola</name>
    <name type="common">fruit fly</name>
    <dbReference type="NCBI Taxonomy" id="103775"/>
    <lineage>
        <taxon>Eukaryota</taxon>
        <taxon>Metazoa</taxon>
        <taxon>Ecdysozoa</taxon>
        <taxon>Arthropoda</taxon>
        <taxon>Hexapoda</taxon>
        <taxon>Insecta</taxon>
        <taxon>Pterygota</taxon>
        <taxon>Neoptera</taxon>
        <taxon>Endopterygota</taxon>
        <taxon>Diptera</taxon>
        <taxon>Brachycera</taxon>
        <taxon>Muscomorpha</taxon>
        <taxon>Ephydroidea</taxon>
        <taxon>Drosophilidae</taxon>
        <taxon>Drosophila</taxon>
        <taxon>Sophophora</taxon>
    </lineage>
</organism>
<feature type="region of interest" description="Disordered" evidence="1">
    <location>
        <begin position="19"/>
        <end position="57"/>
    </location>
</feature>
<comment type="caution">
    <text evidence="2">The sequence shown here is derived from an EMBL/GenBank/DDBJ whole genome shotgun (WGS) entry which is preliminary data.</text>
</comment>
<proteinExistence type="predicted"/>
<sequence length="194" mass="20643">MSSFFECFNNFVQSGGNVAQNVSQEEEQKIAAQPLDGEKELVPPTSPTPSESSEQILDSLGGASASYYVVKAGSLGSAASMTGSIKVSSPPKAPPAIKSPALIITSPATPTESSSTISAPSESSFGEKMEHSYMRDPPVRSEVNNGLMPTRNILVRHPPQCPSCHTYPQHEELAELQQAHVPPYDEIAAKEAMN</sequence>
<reference evidence="2" key="1">
    <citation type="journal article" date="2023" name="Genome Biol. Evol.">
        <title>Long-read-based Genome Assembly of Drosophila gunungcola Reveals Fewer Chemosensory Genes in Flower-breeding Species.</title>
        <authorList>
            <person name="Negi A."/>
            <person name="Liao B.Y."/>
            <person name="Yeh S.D."/>
        </authorList>
    </citation>
    <scope>NUCLEOTIDE SEQUENCE</scope>
    <source>
        <strain evidence="2">Sukarami</strain>
    </source>
</reference>
<keyword evidence="3" id="KW-1185">Reference proteome</keyword>
<dbReference type="AlphaFoldDB" id="A0A9P9YHB1"/>
<name>A0A9P9YHB1_9MUSC</name>
<gene>
    <name evidence="2" type="ORF">M5D96_010287</name>
</gene>
<feature type="compositionally biased region" description="Low complexity" evidence="1">
    <location>
        <begin position="106"/>
        <end position="124"/>
    </location>
</feature>
<accession>A0A9P9YHB1</accession>
<protein>
    <submittedName>
        <fullName evidence="2">Uncharacterized protein</fullName>
    </submittedName>
</protein>
<evidence type="ECO:0000313" key="3">
    <source>
        <dbReference type="Proteomes" id="UP001059596"/>
    </source>
</evidence>